<keyword evidence="2" id="KW-1185">Reference proteome</keyword>
<name>A0A7X0MZK2_9GAMM</name>
<organism evidence="1 2">
    <name type="scientific">Pseudoteredinibacter isoporae</name>
    <dbReference type="NCBI Taxonomy" id="570281"/>
    <lineage>
        <taxon>Bacteria</taxon>
        <taxon>Pseudomonadati</taxon>
        <taxon>Pseudomonadota</taxon>
        <taxon>Gammaproteobacteria</taxon>
        <taxon>Cellvibrionales</taxon>
        <taxon>Cellvibrionaceae</taxon>
        <taxon>Pseudoteredinibacter</taxon>
    </lineage>
</organism>
<dbReference type="EMBL" id="JACHHT010000003">
    <property type="protein sequence ID" value="MBB6523247.1"/>
    <property type="molecule type" value="Genomic_DNA"/>
</dbReference>
<evidence type="ECO:0000313" key="2">
    <source>
        <dbReference type="Proteomes" id="UP000528457"/>
    </source>
</evidence>
<sequence>MLNKLQNWDGKSSEDISRIYKQHHMDMGFAERLFDWPNDDPHIQKGLSWLLKRHCDNGATFEAKLSNNLLPHLKTMPHWETALHILQSIASLEISNDQLKAWEQFIRLCLAQDNKFVRAWSYYAFAVLSRRFPNYKEEARQLVEMALRDEAPSVKARIRQMQEQGLC</sequence>
<reference evidence="1 2" key="1">
    <citation type="submission" date="2020-08" db="EMBL/GenBank/DDBJ databases">
        <title>Genomic Encyclopedia of Type Strains, Phase IV (KMG-IV): sequencing the most valuable type-strain genomes for metagenomic binning, comparative biology and taxonomic classification.</title>
        <authorList>
            <person name="Goeker M."/>
        </authorList>
    </citation>
    <scope>NUCLEOTIDE SEQUENCE [LARGE SCALE GENOMIC DNA]</scope>
    <source>
        <strain evidence="1 2">DSM 22368</strain>
    </source>
</reference>
<protein>
    <submittedName>
        <fullName evidence="1">Uncharacterized protein</fullName>
    </submittedName>
</protein>
<evidence type="ECO:0000313" key="1">
    <source>
        <dbReference type="EMBL" id="MBB6523247.1"/>
    </source>
</evidence>
<dbReference type="InParanoid" id="A0A7X0MZK2"/>
<dbReference type="Proteomes" id="UP000528457">
    <property type="component" value="Unassembled WGS sequence"/>
</dbReference>
<proteinExistence type="predicted"/>
<comment type="caution">
    <text evidence="1">The sequence shown here is derived from an EMBL/GenBank/DDBJ whole genome shotgun (WGS) entry which is preliminary data.</text>
</comment>
<accession>A0A7X0MZK2</accession>
<dbReference type="RefSeq" id="WP_166843657.1">
    <property type="nucleotide sequence ID" value="NZ_JAAONY010000003.1"/>
</dbReference>
<dbReference type="AlphaFoldDB" id="A0A7X0MZK2"/>
<gene>
    <name evidence="1" type="ORF">HNR48_003549</name>
</gene>
<dbReference type="SUPFAM" id="SSF48371">
    <property type="entry name" value="ARM repeat"/>
    <property type="match status" value="1"/>
</dbReference>
<dbReference type="InterPro" id="IPR016024">
    <property type="entry name" value="ARM-type_fold"/>
</dbReference>